<evidence type="ECO:0000256" key="3">
    <source>
        <dbReference type="ARBA" id="ARBA00023274"/>
    </source>
</evidence>
<dbReference type="GO" id="GO:0002181">
    <property type="term" value="P:cytoplasmic translation"/>
    <property type="evidence" value="ECO:0007669"/>
    <property type="project" value="TreeGrafter"/>
</dbReference>
<dbReference type="STRING" id="2903.R1D864"/>
<feature type="compositionally biased region" description="Gly residues" evidence="5">
    <location>
        <begin position="281"/>
        <end position="291"/>
    </location>
</feature>
<dbReference type="GO" id="GO:0000027">
    <property type="term" value="P:ribosomal large subunit assembly"/>
    <property type="evidence" value="ECO:0007669"/>
    <property type="project" value="TreeGrafter"/>
</dbReference>
<dbReference type="GO" id="GO:0070180">
    <property type="term" value="F:large ribosomal subunit rRNA binding"/>
    <property type="evidence" value="ECO:0007669"/>
    <property type="project" value="TreeGrafter"/>
</dbReference>
<evidence type="ECO:0000256" key="4">
    <source>
        <dbReference type="PIRNR" id="PIRNR039087"/>
    </source>
</evidence>
<dbReference type="PANTHER" id="PTHR45699">
    <property type="entry name" value="60S ACIDIC RIBOSOMAL PROTEIN P0"/>
    <property type="match status" value="1"/>
</dbReference>
<keyword evidence="3 4" id="KW-0687">Ribonucleoprotein</keyword>
<evidence type="ECO:0000313" key="8">
    <source>
        <dbReference type="Proteomes" id="UP000013827"/>
    </source>
</evidence>
<dbReference type="Pfam" id="PF00466">
    <property type="entry name" value="Ribosomal_L10"/>
    <property type="match status" value="1"/>
</dbReference>
<dbReference type="InterPro" id="IPR043164">
    <property type="entry name" value="Ribosomal_uL10-like_insert_sf"/>
</dbReference>
<comment type="similarity">
    <text evidence="1 4">Belongs to the universal ribosomal protein uL10 family.</text>
</comment>
<feature type="domain" description="Large ribosomal subunit protein uL10-like insertion" evidence="6">
    <location>
        <begin position="112"/>
        <end position="181"/>
    </location>
</feature>
<dbReference type="InterPro" id="IPR030670">
    <property type="entry name" value="uL10_eukaryotes"/>
</dbReference>
<dbReference type="InterPro" id="IPR043141">
    <property type="entry name" value="Ribosomal_uL10-like_sf"/>
</dbReference>
<organism evidence="7 8">
    <name type="scientific">Emiliania huxleyi (strain CCMP1516)</name>
    <dbReference type="NCBI Taxonomy" id="280463"/>
    <lineage>
        <taxon>Eukaryota</taxon>
        <taxon>Haptista</taxon>
        <taxon>Haptophyta</taxon>
        <taxon>Prymnesiophyceae</taxon>
        <taxon>Isochrysidales</taxon>
        <taxon>Noelaerhabdaceae</taxon>
        <taxon>Emiliania</taxon>
    </lineage>
</organism>
<evidence type="ECO:0000259" key="6">
    <source>
        <dbReference type="Pfam" id="PF17777"/>
    </source>
</evidence>
<dbReference type="OMA" id="DMNPFKL"/>
<dbReference type="InterPro" id="IPR040637">
    <property type="entry name" value="Ribosomal_uL10-like_insert"/>
</dbReference>
<evidence type="ECO:0000256" key="2">
    <source>
        <dbReference type="ARBA" id="ARBA00022980"/>
    </source>
</evidence>
<dbReference type="eggNOG" id="KOG0815">
    <property type="taxonomic scope" value="Eukaryota"/>
</dbReference>
<dbReference type="HOGENOM" id="CLU_053173_1_1_1"/>
<dbReference type="KEGG" id="ehx:EMIHUDRAFT_456254"/>
<dbReference type="PIRSF" id="PIRSF039087">
    <property type="entry name" value="L10E"/>
    <property type="match status" value="1"/>
</dbReference>
<dbReference type="RefSeq" id="XP_005784062.1">
    <property type="nucleotide sequence ID" value="XM_005784005.1"/>
</dbReference>
<dbReference type="GO" id="GO:0003735">
    <property type="term" value="F:structural constituent of ribosome"/>
    <property type="evidence" value="ECO:0007669"/>
    <property type="project" value="TreeGrafter"/>
</dbReference>
<name>A0A0D3K798_EMIH1</name>
<evidence type="ECO:0000256" key="1">
    <source>
        <dbReference type="ARBA" id="ARBA00008889"/>
    </source>
</evidence>
<dbReference type="FunFam" id="3.90.105.20:FF:000001">
    <property type="entry name" value="60S acidic ribosomal protein P0"/>
    <property type="match status" value="1"/>
</dbReference>
<dbReference type="CDD" id="cd05795">
    <property type="entry name" value="Ribosomal_P0_L10e"/>
    <property type="match status" value="1"/>
</dbReference>
<dbReference type="Proteomes" id="UP000013827">
    <property type="component" value="Unassembled WGS sequence"/>
</dbReference>
<comment type="function">
    <text evidence="4">Ribosomal protein P0 is the functional equivalent of E.coli protein L10.</text>
</comment>
<protein>
    <recommendedName>
        <fullName evidence="4">60S acidic ribosomal protein P0</fullName>
    </recommendedName>
</protein>
<dbReference type="Pfam" id="PF17777">
    <property type="entry name" value="RL10P_insert"/>
    <property type="match status" value="1"/>
</dbReference>
<dbReference type="PaxDb" id="2903-EOD31633"/>
<keyword evidence="2 4" id="KW-0689">Ribosomal protein</keyword>
<dbReference type="InterPro" id="IPR050323">
    <property type="entry name" value="Ribosomal_protein_uL10"/>
</dbReference>
<feature type="compositionally biased region" description="Acidic residues" evidence="5">
    <location>
        <begin position="302"/>
        <end position="317"/>
    </location>
</feature>
<dbReference type="InterPro" id="IPR001790">
    <property type="entry name" value="Ribosomal_uL10"/>
</dbReference>
<dbReference type="SUPFAM" id="SSF160369">
    <property type="entry name" value="Ribosomal protein L10-like"/>
    <property type="match status" value="1"/>
</dbReference>
<dbReference type="Pfam" id="PF00428">
    <property type="entry name" value="Ribosomal_60s"/>
    <property type="match status" value="1"/>
</dbReference>
<keyword evidence="8" id="KW-1185">Reference proteome</keyword>
<evidence type="ECO:0000256" key="5">
    <source>
        <dbReference type="SAM" id="MobiDB-lite"/>
    </source>
</evidence>
<dbReference type="Gene3D" id="3.90.105.20">
    <property type="match status" value="1"/>
</dbReference>
<feature type="region of interest" description="Disordered" evidence="5">
    <location>
        <begin position="281"/>
        <end position="317"/>
    </location>
</feature>
<proteinExistence type="inferred from homology"/>
<accession>A0A0D3K798</accession>
<dbReference type="GO" id="GO:0022625">
    <property type="term" value="C:cytosolic large ribosomal subunit"/>
    <property type="evidence" value="ECO:0007669"/>
    <property type="project" value="TreeGrafter"/>
</dbReference>
<dbReference type="Gene3D" id="3.30.70.1730">
    <property type="match status" value="1"/>
</dbReference>
<reference evidence="7" key="2">
    <citation type="submission" date="2024-10" db="UniProtKB">
        <authorList>
            <consortium name="EnsemblProtists"/>
        </authorList>
    </citation>
    <scope>IDENTIFICATION</scope>
</reference>
<reference evidence="8" key="1">
    <citation type="journal article" date="2013" name="Nature">
        <title>Pan genome of the phytoplankton Emiliania underpins its global distribution.</title>
        <authorList>
            <person name="Read B.A."/>
            <person name="Kegel J."/>
            <person name="Klute M.J."/>
            <person name="Kuo A."/>
            <person name="Lefebvre S.C."/>
            <person name="Maumus F."/>
            <person name="Mayer C."/>
            <person name="Miller J."/>
            <person name="Monier A."/>
            <person name="Salamov A."/>
            <person name="Young J."/>
            <person name="Aguilar M."/>
            <person name="Claverie J.M."/>
            <person name="Frickenhaus S."/>
            <person name="Gonzalez K."/>
            <person name="Herman E.K."/>
            <person name="Lin Y.C."/>
            <person name="Napier J."/>
            <person name="Ogata H."/>
            <person name="Sarno A.F."/>
            <person name="Shmutz J."/>
            <person name="Schroeder D."/>
            <person name="de Vargas C."/>
            <person name="Verret F."/>
            <person name="von Dassow P."/>
            <person name="Valentin K."/>
            <person name="Van de Peer Y."/>
            <person name="Wheeler G."/>
            <person name="Dacks J.B."/>
            <person name="Delwiche C.F."/>
            <person name="Dyhrman S.T."/>
            <person name="Glockner G."/>
            <person name="John U."/>
            <person name="Richards T."/>
            <person name="Worden A.Z."/>
            <person name="Zhang X."/>
            <person name="Grigoriev I.V."/>
            <person name="Allen A.E."/>
            <person name="Bidle K."/>
            <person name="Borodovsky M."/>
            <person name="Bowler C."/>
            <person name="Brownlee C."/>
            <person name="Cock J.M."/>
            <person name="Elias M."/>
            <person name="Gladyshev V.N."/>
            <person name="Groth M."/>
            <person name="Guda C."/>
            <person name="Hadaegh A."/>
            <person name="Iglesias-Rodriguez M.D."/>
            <person name="Jenkins J."/>
            <person name="Jones B.M."/>
            <person name="Lawson T."/>
            <person name="Leese F."/>
            <person name="Lindquist E."/>
            <person name="Lobanov A."/>
            <person name="Lomsadze A."/>
            <person name="Malik S.B."/>
            <person name="Marsh M.E."/>
            <person name="Mackinder L."/>
            <person name="Mock T."/>
            <person name="Mueller-Roeber B."/>
            <person name="Pagarete A."/>
            <person name="Parker M."/>
            <person name="Probert I."/>
            <person name="Quesneville H."/>
            <person name="Raines C."/>
            <person name="Rensing S.A."/>
            <person name="Riano-Pachon D.M."/>
            <person name="Richier S."/>
            <person name="Rokitta S."/>
            <person name="Shiraiwa Y."/>
            <person name="Soanes D.M."/>
            <person name="van der Giezen M."/>
            <person name="Wahlund T.M."/>
            <person name="Williams B."/>
            <person name="Wilson W."/>
            <person name="Wolfe G."/>
            <person name="Wurch L.L."/>
        </authorList>
    </citation>
    <scope>NUCLEOTIDE SEQUENCE</scope>
</reference>
<sequence>MVAKAKKVAYFAHLEEALNSYARACIVDFDFVGSKQVSDIRVALRGKAELIHGKNTMIRKCIRDMVAREEEPREDWESIVNVMRGNLGFIFTNGDINEVIEVLEEYVKPAAAKAGVIAPASCTIPKGPTGLDPAQTSFFQALNIATKINKGSIEIINDCEVIKVGNKVGTSEAALLTKLGVKPFEYGLRLVYIYEGGIFSPDVLKITDADLAAKFAEGVGFVAALSLGVGILTEASLSSVILGGFKNVCALALEADFIEFPQVEKIKEFVDDPEAWCAKYGGGGGGGGGGAPAPAAAKAPEPEPEEEEEEMGFDLFD</sequence>
<dbReference type="EnsemblProtists" id="EOD31633">
    <property type="protein sequence ID" value="EOD31633"/>
    <property type="gene ID" value="EMIHUDRAFT_456254"/>
</dbReference>
<dbReference type="PANTHER" id="PTHR45699:SF3">
    <property type="entry name" value="LARGE RIBOSOMAL SUBUNIT PROTEIN UL10"/>
    <property type="match status" value="1"/>
</dbReference>
<dbReference type="GeneID" id="17276907"/>
<evidence type="ECO:0000313" key="7">
    <source>
        <dbReference type="EnsemblProtists" id="EOD31633"/>
    </source>
</evidence>
<dbReference type="AlphaFoldDB" id="A0A0D3K798"/>